<comment type="caution">
    <text evidence="1">The sequence shown here is derived from an EMBL/GenBank/DDBJ whole genome shotgun (WGS) entry which is preliminary data.</text>
</comment>
<proteinExistence type="predicted"/>
<reference evidence="1" key="1">
    <citation type="submission" date="2021-03" db="EMBL/GenBank/DDBJ databases">
        <title>Antimicrobial resistance genes in bacteria isolated from Japanese honey, and their potential for conferring macrolide and lincosamide resistance in the American foulbrood pathogen Paenibacillus larvae.</title>
        <authorList>
            <person name="Okamoto M."/>
            <person name="Kumagai M."/>
            <person name="Kanamori H."/>
            <person name="Takamatsu D."/>
        </authorList>
    </citation>
    <scope>NUCLEOTIDE SEQUENCE</scope>
    <source>
        <strain evidence="1">J27TS8</strain>
    </source>
</reference>
<dbReference type="AlphaFoldDB" id="A0A919WG39"/>
<dbReference type="EMBL" id="BORC01000002">
    <property type="protein sequence ID" value="GIN61335.1"/>
    <property type="molecule type" value="Genomic_DNA"/>
</dbReference>
<sequence length="67" mass="7810">MKGTAILYKKDQTLTIIENIDHSVFNEIQKQCGCDQCTCKYDNKVVNFGAVSPVFWHEDEIDWDYGY</sequence>
<protein>
    <submittedName>
        <fullName evidence="1">Uncharacterized protein</fullName>
    </submittedName>
</protein>
<keyword evidence="2" id="KW-1185">Reference proteome</keyword>
<evidence type="ECO:0000313" key="2">
    <source>
        <dbReference type="Proteomes" id="UP000682111"/>
    </source>
</evidence>
<gene>
    <name evidence="1" type="ORF">J27TS8_13280</name>
</gene>
<organism evidence="1 2">
    <name type="scientific">Robertmurraya siralis</name>
    <dbReference type="NCBI Taxonomy" id="77777"/>
    <lineage>
        <taxon>Bacteria</taxon>
        <taxon>Bacillati</taxon>
        <taxon>Bacillota</taxon>
        <taxon>Bacilli</taxon>
        <taxon>Bacillales</taxon>
        <taxon>Bacillaceae</taxon>
        <taxon>Robertmurraya</taxon>
    </lineage>
</organism>
<name>A0A919WG39_9BACI</name>
<evidence type="ECO:0000313" key="1">
    <source>
        <dbReference type="EMBL" id="GIN61335.1"/>
    </source>
</evidence>
<accession>A0A919WG39</accession>
<dbReference type="OrthoDB" id="2937157at2"/>
<dbReference type="Proteomes" id="UP000682111">
    <property type="component" value="Unassembled WGS sequence"/>
</dbReference>